<dbReference type="RefSeq" id="WP_070236095.1">
    <property type="nucleotide sequence ID" value="NZ_CP017478.1"/>
</dbReference>
<keyword evidence="9" id="KW-1185">Reference proteome</keyword>
<dbReference type="EC" id="2.5.1.145" evidence="7"/>
<dbReference type="GO" id="GO:0042158">
    <property type="term" value="P:lipoprotein biosynthetic process"/>
    <property type="evidence" value="ECO:0007669"/>
    <property type="project" value="UniProtKB-UniRule"/>
</dbReference>
<keyword evidence="5 7" id="KW-1133">Transmembrane helix</keyword>
<dbReference type="KEGG" id="lul:LPB138_04325"/>
<evidence type="ECO:0000256" key="6">
    <source>
        <dbReference type="ARBA" id="ARBA00023136"/>
    </source>
</evidence>
<proteinExistence type="inferred from homology"/>
<comment type="similarity">
    <text evidence="1 7">Belongs to the Lgt family.</text>
</comment>
<feature type="transmembrane region" description="Helical" evidence="7">
    <location>
        <begin position="291"/>
        <end position="308"/>
    </location>
</feature>
<comment type="subcellular location">
    <subcellularLocation>
        <location evidence="7">Cell membrane</location>
        <topology evidence="7">Multi-pass membrane protein</topology>
    </subcellularLocation>
</comment>
<keyword evidence="6 7" id="KW-0472">Membrane</keyword>
<sequence length="314" mass="36047">MLQLAIDWNPSPEIFKLGPLSIRYYGLMFVIAFLLGIQIMKKIYKNENVPVQYVDSLFIYVVIATLLGARLGEVFFYSWDSYKDNLIEILLPIAKDPNGSIFGIINGYKFVGFAGLASHGAAIGIIVAMYLYRRKYKYKSLLWILDRIVIPVASGAVFVRLGNLMNSEIVGKVTNSNFGFRFIRNDIGKGEAMRITKTDNFEKAYSLIGKSSNYQNVLEAVPVRYPTQLFESLSYIVVFSILWFVYWKTDKKDKSGYLFGLFMVLLWSVRFIIEFFKVAQIDERTDWTLNTGQLLSIPMILIGLFFMFRKVKTA</sequence>
<evidence type="ECO:0000313" key="8">
    <source>
        <dbReference type="EMBL" id="AOW19956.1"/>
    </source>
</evidence>
<keyword evidence="4 7" id="KW-0812">Transmembrane</keyword>
<name>A0A1D8P5W1_9FLAO</name>
<evidence type="ECO:0000256" key="4">
    <source>
        <dbReference type="ARBA" id="ARBA00022692"/>
    </source>
</evidence>
<feature type="transmembrane region" description="Helical" evidence="7">
    <location>
        <begin position="144"/>
        <end position="162"/>
    </location>
</feature>
<dbReference type="PANTHER" id="PTHR30589:SF0">
    <property type="entry name" value="PHOSPHATIDYLGLYCEROL--PROLIPOPROTEIN DIACYLGLYCERYL TRANSFERASE"/>
    <property type="match status" value="1"/>
</dbReference>
<keyword evidence="3 7" id="KW-0808">Transferase</keyword>
<organism evidence="8 9">
    <name type="scientific">Urechidicola croceus</name>
    <dbReference type="NCBI Taxonomy" id="1850246"/>
    <lineage>
        <taxon>Bacteria</taxon>
        <taxon>Pseudomonadati</taxon>
        <taxon>Bacteroidota</taxon>
        <taxon>Flavobacteriia</taxon>
        <taxon>Flavobacteriales</taxon>
        <taxon>Flavobacteriaceae</taxon>
        <taxon>Urechidicola</taxon>
    </lineage>
</organism>
<dbReference type="AlphaFoldDB" id="A0A1D8P5W1"/>
<protein>
    <recommendedName>
        <fullName evidence="7">Phosphatidylglycerol--prolipoprotein diacylglyceryl transferase</fullName>
        <ecNumber evidence="7">2.5.1.145</ecNumber>
    </recommendedName>
</protein>
<comment type="function">
    <text evidence="7">Catalyzes the transfer of the diacylglyceryl group from phosphatidylglycerol to the sulfhydryl group of the N-terminal cysteine of a prolipoprotein, the first step in the formation of mature lipoproteins.</text>
</comment>
<dbReference type="Pfam" id="PF01790">
    <property type="entry name" value="LGT"/>
    <property type="match status" value="1"/>
</dbReference>
<dbReference type="GO" id="GO:0008961">
    <property type="term" value="F:phosphatidylglycerol-prolipoprotein diacylglyceryl transferase activity"/>
    <property type="evidence" value="ECO:0007669"/>
    <property type="project" value="UniProtKB-UniRule"/>
</dbReference>
<dbReference type="NCBIfam" id="TIGR00544">
    <property type="entry name" value="lgt"/>
    <property type="match status" value="1"/>
</dbReference>
<keyword evidence="2 7" id="KW-1003">Cell membrane</keyword>
<comment type="catalytic activity">
    <reaction evidence="7">
        <text>L-cysteinyl-[prolipoprotein] + a 1,2-diacyl-sn-glycero-3-phospho-(1'-sn-glycerol) = an S-1,2-diacyl-sn-glyceryl-L-cysteinyl-[prolipoprotein] + sn-glycerol 1-phosphate + H(+)</text>
        <dbReference type="Rhea" id="RHEA:56712"/>
        <dbReference type="Rhea" id="RHEA-COMP:14679"/>
        <dbReference type="Rhea" id="RHEA-COMP:14680"/>
        <dbReference type="ChEBI" id="CHEBI:15378"/>
        <dbReference type="ChEBI" id="CHEBI:29950"/>
        <dbReference type="ChEBI" id="CHEBI:57685"/>
        <dbReference type="ChEBI" id="CHEBI:64716"/>
        <dbReference type="ChEBI" id="CHEBI:140658"/>
        <dbReference type="EC" id="2.5.1.145"/>
    </reaction>
</comment>
<evidence type="ECO:0000313" key="9">
    <source>
        <dbReference type="Proteomes" id="UP000176050"/>
    </source>
</evidence>
<feature type="transmembrane region" description="Helical" evidence="7">
    <location>
        <begin position="57"/>
        <end position="79"/>
    </location>
</feature>
<reference evidence="8 9" key="1">
    <citation type="submission" date="2016-10" db="EMBL/GenBank/DDBJ databases">
        <title>Lutibacter sp. LPB0138, isolated from marine gastropod.</title>
        <authorList>
            <person name="Kim E."/>
            <person name="Yi H."/>
        </authorList>
    </citation>
    <scope>NUCLEOTIDE SEQUENCE [LARGE SCALE GENOMIC DNA]</scope>
    <source>
        <strain evidence="8 9">LPB0138</strain>
    </source>
</reference>
<dbReference type="UniPathway" id="UPA00664"/>
<evidence type="ECO:0000256" key="7">
    <source>
        <dbReference type="HAMAP-Rule" id="MF_01147"/>
    </source>
</evidence>
<feature type="transmembrane region" description="Helical" evidence="7">
    <location>
        <begin position="110"/>
        <end position="132"/>
    </location>
</feature>
<evidence type="ECO:0000256" key="5">
    <source>
        <dbReference type="ARBA" id="ARBA00022989"/>
    </source>
</evidence>
<keyword evidence="8" id="KW-0449">Lipoprotein</keyword>
<comment type="pathway">
    <text evidence="7">Protein modification; lipoprotein biosynthesis (diacylglyceryl transfer).</text>
</comment>
<evidence type="ECO:0000256" key="3">
    <source>
        <dbReference type="ARBA" id="ARBA00022679"/>
    </source>
</evidence>
<feature type="transmembrane region" description="Helical" evidence="7">
    <location>
        <begin position="20"/>
        <end position="37"/>
    </location>
</feature>
<dbReference type="GO" id="GO:0005886">
    <property type="term" value="C:plasma membrane"/>
    <property type="evidence" value="ECO:0007669"/>
    <property type="project" value="UniProtKB-SubCell"/>
</dbReference>
<dbReference type="OrthoDB" id="871140at2"/>
<dbReference type="InterPro" id="IPR001640">
    <property type="entry name" value="Lgt"/>
</dbReference>
<evidence type="ECO:0000256" key="1">
    <source>
        <dbReference type="ARBA" id="ARBA00007150"/>
    </source>
</evidence>
<feature type="binding site" evidence="7">
    <location>
        <position position="160"/>
    </location>
    <ligand>
        <name>a 1,2-diacyl-sn-glycero-3-phospho-(1'-sn-glycerol)</name>
        <dbReference type="ChEBI" id="CHEBI:64716"/>
    </ligand>
</feature>
<dbReference type="Proteomes" id="UP000176050">
    <property type="component" value="Chromosome"/>
</dbReference>
<dbReference type="EMBL" id="CP017478">
    <property type="protein sequence ID" value="AOW19956.1"/>
    <property type="molecule type" value="Genomic_DNA"/>
</dbReference>
<dbReference type="STRING" id="1850246.LPB138_04325"/>
<dbReference type="PANTHER" id="PTHR30589">
    <property type="entry name" value="PROLIPOPROTEIN DIACYLGLYCERYL TRANSFERASE"/>
    <property type="match status" value="1"/>
</dbReference>
<feature type="transmembrane region" description="Helical" evidence="7">
    <location>
        <begin position="258"/>
        <end position="279"/>
    </location>
</feature>
<feature type="transmembrane region" description="Helical" evidence="7">
    <location>
        <begin position="229"/>
        <end position="246"/>
    </location>
</feature>
<dbReference type="HAMAP" id="MF_01147">
    <property type="entry name" value="Lgt"/>
    <property type="match status" value="1"/>
</dbReference>
<evidence type="ECO:0000256" key="2">
    <source>
        <dbReference type="ARBA" id="ARBA00022475"/>
    </source>
</evidence>
<gene>
    <name evidence="7" type="primary">lgt</name>
    <name evidence="8" type="ORF">LPB138_04325</name>
</gene>
<accession>A0A1D8P5W1</accession>